<reference evidence="2" key="1">
    <citation type="submission" date="2021-01" db="EMBL/GenBank/DDBJ databases">
        <title>Whole genome shotgun sequence of Virgisporangium ochraceum NBRC 16418.</title>
        <authorList>
            <person name="Komaki H."/>
            <person name="Tamura T."/>
        </authorList>
    </citation>
    <scope>NUCLEOTIDE SEQUENCE</scope>
    <source>
        <strain evidence="2">NBRC 16418</strain>
    </source>
</reference>
<evidence type="ECO:0000256" key="1">
    <source>
        <dbReference type="PROSITE-ProRule" id="PRU00339"/>
    </source>
</evidence>
<comment type="caution">
    <text evidence="2">The sequence shown here is derived from an EMBL/GenBank/DDBJ whole genome shotgun (WGS) entry which is preliminary data.</text>
</comment>
<keyword evidence="1" id="KW-0802">TPR repeat</keyword>
<organism evidence="2 3">
    <name type="scientific">Virgisporangium ochraceum</name>
    <dbReference type="NCBI Taxonomy" id="65505"/>
    <lineage>
        <taxon>Bacteria</taxon>
        <taxon>Bacillati</taxon>
        <taxon>Actinomycetota</taxon>
        <taxon>Actinomycetes</taxon>
        <taxon>Micromonosporales</taxon>
        <taxon>Micromonosporaceae</taxon>
        <taxon>Virgisporangium</taxon>
    </lineage>
</organism>
<sequence length="692" mass="76304">MKALTSTPDTDLSRIHTMTDLAAALGALRERIGVSYAEIERTTRGWGGPGQPDLRELKTSTLNNALLGQTQLTRRTVVSLLSALGLSEVAQQPWLFTWDRLNRPTERIRFDEVPPQQLGIHSAITTPDTTDELPTYVPRDFDFELRNALSMTMTGPDRGCFVVLIGGSSSGKTRALYEAVYLLWGSWSLVQPEDAAHLLTIKNHPPRQTVFWLDELQLYLDSHPPLSAECVRALIRNGNVVVGTLWPDQYAARAVDRQPGGNAATDDIRRLLRSATKISVGDSFSRQELKDAQEIAARDSRIRIALHTRDSGLTQALAGGPDLVLCWEQPPNPYAKAIMAAAADAHRLGVQSPLSENLLVEAMFGYLPPREQVTSPTGWWEQAFPHVTVPRNGNVSALTPRSRRPGVLAGYTIADYLAQHLRLARRTEVVPDSAWQALVTRVDRSDDLRRLAESALTRLRYRYAEPALERLVTEFGDGAAAIQLADLLIRQNRFDAAIDVLQRTLATDPRNVAIGRRLTQVQELWELVEAIRPAGDSARVAELLVDGGTRADLRRRADAGDSVAAEQLSELLLERGHVRELHERADAGDRFAAEALRDLDAARSGQPEELAALREAAEAGSAEAARQLCRRLFELRAEDELWAELEAGTNGAADQILALLTAEESTNPQWLADLRAFGLNADGTPNRRTPPV</sequence>
<proteinExistence type="predicted"/>
<protein>
    <recommendedName>
        <fullName evidence="4">Tetratricopeptide repeat protein</fullName>
    </recommendedName>
</protein>
<evidence type="ECO:0000313" key="3">
    <source>
        <dbReference type="Proteomes" id="UP000635606"/>
    </source>
</evidence>
<dbReference type="SUPFAM" id="SSF48452">
    <property type="entry name" value="TPR-like"/>
    <property type="match status" value="1"/>
</dbReference>
<dbReference type="InterPro" id="IPR011990">
    <property type="entry name" value="TPR-like_helical_dom_sf"/>
</dbReference>
<dbReference type="Gene3D" id="1.25.40.10">
    <property type="entry name" value="Tetratricopeptide repeat domain"/>
    <property type="match status" value="1"/>
</dbReference>
<feature type="repeat" description="TPR" evidence="1">
    <location>
        <begin position="478"/>
        <end position="511"/>
    </location>
</feature>
<dbReference type="Proteomes" id="UP000635606">
    <property type="component" value="Unassembled WGS sequence"/>
</dbReference>
<accession>A0A8J3ZQ74</accession>
<dbReference type="InterPro" id="IPR019734">
    <property type="entry name" value="TPR_rpt"/>
</dbReference>
<dbReference type="AlphaFoldDB" id="A0A8J3ZQ74"/>
<dbReference type="EMBL" id="BOPH01000022">
    <property type="protein sequence ID" value="GIJ67042.1"/>
    <property type="molecule type" value="Genomic_DNA"/>
</dbReference>
<evidence type="ECO:0000313" key="2">
    <source>
        <dbReference type="EMBL" id="GIJ67042.1"/>
    </source>
</evidence>
<keyword evidence="3" id="KW-1185">Reference proteome</keyword>
<gene>
    <name evidence="2" type="ORF">Voc01_019590</name>
</gene>
<dbReference type="PROSITE" id="PS50005">
    <property type="entry name" value="TPR"/>
    <property type="match status" value="1"/>
</dbReference>
<evidence type="ECO:0008006" key="4">
    <source>
        <dbReference type="Google" id="ProtNLM"/>
    </source>
</evidence>
<name>A0A8J3ZQ74_9ACTN</name>